<dbReference type="InterPro" id="IPR023174">
    <property type="entry name" value="PDEase_CS"/>
</dbReference>
<dbReference type="SUPFAM" id="SSF109604">
    <property type="entry name" value="HD-domain/PDEase-like"/>
    <property type="match status" value="1"/>
</dbReference>
<proteinExistence type="predicted"/>
<feature type="binding site" evidence="3">
    <location>
        <position position="19"/>
    </location>
    <ligand>
        <name>Zn(2+)</name>
        <dbReference type="ChEBI" id="CHEBI:29105"/>
        <label>2</label>
    </ligand>
</feature>
<evidence type="ECO:0000256" key="1">
    <source>
        <dbReference type="ARBA" id="ARBA00022723"/>
    </source>
</evidence>
<feature type="non-terminal residue" evidence="5">
    <location>
        <position position="1"/>
    </location>
</feature>
<dbReference type="InterPro" id="IPR023088">
    <property type="entry name" value="PDEase"/>
</dbReference>
<evidence type="ECO:0000313" key="6">
    <source>
        <dbReference type="Proteomes" id="UP000584326"/>
    </source>
</evidence>
<dbReference type="Gene3D" id="1.10.1300.10">
    <property type="entry name" value="3'5'-cyclic nucleotide phosphodiesterase, catalytic domain"/>
    <property type="match status" value="1"/>
</dbReference>
<dbReference type="PROSITE" id="PS00126">
    <property type="entry name" value="PDEASE_I_1"/>
    <property type="match status" value="1"/>
</dbReference>
<dbReference type="InterPro" id="IPR036971">
    <property type="entry name" value="PDEase_catalytic_dom_sf"/>
</dbReference>
<feature type="binding site" evidence="3">
    <location>
        <position position="19"/>
    </location>
    <ligand>
        <name>Zn(2+)</name>
        <dbReference type="ChEBI" id="CHEBI:29105"/>
        <label>1</label>
    </ligand>
</feature>
<gene>
    <name evidence="5" type="primary">Pde1a</name>
    <name evidence="5" type="ORF">PODSTR_R08300</name>
</gene>
<dbReference type="Pfam" id="PF00233">
    <property type="entry name" value="PDEase_I"/>
    <property type="match status" value="1"/>
</dbReference>
<feature type="binding site" evidence="3">
    <location>
        <position position="18"/>
    </location>
    <ligand>
        <name>Zn(2+)</name>
        <dbReference type="ChEBI" id="CHEBI:29105"/>
        <label>1</label>
    </ligand>
</feature>
<dbReference type="GO" id="GO:0004114">
    <property type="term" value="F:3',5'-cyclic-nucleotide phosphodiesterase activity"/>
    <property type="evidence" value="ECO:0007669"/>
    <property type="project" value="InterPro"/>
</dbReference>
<feature type="non-terminal residue" evidence="5">
    <location>
        <position position="75"/>
    </location>
</feature>
<dbReference type="InterPro" id="IPR002073">
    <property type="entry name" value="PDEase_catalytic_dom"/>
</dbReference>
<name>A0A7L4HE92_PODST</name>
<accession>A0A7L4HE92</accession>
<keyword evidence="1 3" id="KW-0479">Metal-binding</keyword>
<evidence type="ECO:0000313" key="5">
    <source>
        <dbReference type="EMBL" id="NXX23848.1"/>
    </source>
</evidence>
<dbReference type="PROSITE" id="PS51845">
    <property type="entry name" value="PDEASE_I_2"/>
    <property type="match status" value="1"/>
</dbReference>
<dbReference type="PRINTS" id="PR00387">
    <property type="entry name" value="PDIESTERASE1"/>
</dbReference>
<dbReference type="EMBL" id="VZTK01039652">
    <property type="protein sequence ID" value="NXX23848.1"/>
    <property type="molecule type" value="Genomic_DNA"/>
</dbReference>
<dbReference type="PANTHER" id="PTHR11347">
    <property type="entry name" value="CYCLIC NUCLEOTIDE PHOSPHODIESTERASE"/>
    <property type="match status" value="1"/>
</dbReference>
<keyword evidence="6" id="KW-1185">Reference proteome</keyword>
<dbReference type="OrthoDB" id="189220at2759"/>
<organism evidence="5 6">
    <name type="scientific">Podargus strigoides</name>
    <name type="common">Tawny frogmouth</name>
    <name type="synonym">Caprimulgus strigoides</name>
    <dbReference type="NCBI Taxonomy" id="8905"/>
    <lineage>
        <taxon>Eukaryota</taxon>
        <taxon>Metazoa</taxon>
        <taxon>Chordata</taxon>
        <taxon>Craniata</taxon>
        <taxon>Vertebrata</taxon>
        <taxon>Euteleostomi</taxon>
        <taxon>Archelosauria</taxon>
        <taxon>Archosauria</taxon>
        <taxon>Dinosauria</taxon>
        <taxon>Saurischia</taxon>
        <taxon>Theropoda</taxon>
        <taxon>Coelurosauria</taxon>
        <taxon>Aves</taxon>
        <taxon>Neognathae</taxon>
        <taxon>Neoaves</taxon>
        <taxon>Strisores</taxon>
        <taxon>Caprimulgiformes</taxon>
        <taxon>Podargidae</taxon>
        <taxon>Podargus</taxon>
    </lineage>
</organism>
<sequence length="75" mass="8737">HWLTELEILAMIFAAAIHDYEHTGTTNNFHNNSRSDVAILYNDHSVLENHHVSAAYRLMQEEEMNVLANLTKDEW</sequence>
<reference evidence="5 6" key="1">
    <citation type="submission" date="2020-02" db="EMBL/GenBank/DDBJ databases">
        <title>Bird 10,000 Genomes (B10K) Project - Family phase.</title>
        <authorList>
            <person name="Zhang G."/>
        </authorList>
    </citation>
    <scope>NUCLEOTIDE SEQUENCE [LARGE SCALE GENOMIC DNA]</scope>
    <source>
        <strain evidence="5">B10K-DU-001-40</strain>
        <tissue evidence="5">Muscle</tissue>
    </source>
</reference>
<protein>
    <submittedName>
        <fullName evidence="5">PDE1A phosphodiesterase</fullName>
    </submittedName>
</protein>
<keyword evidence="2" id="KW-0378">Hydrolase</keyword>
<dbReference type="AlphaFoldDB" id="A0A7L4HE92"/>
<dbReference type="GO" id="GO:0046872">
    <property type="term" value="F:metal ion binding"/>
    <property type="evidence" value="ECO:0007669"/>
    <property type="project" value="UniProtKB-KW"/>
</dbReference>
<feature type="domain" description="PDEase" evidence="4">
    <location>
        <begin position="1"/>
        <end position="75"/>
    </location>
</feature>
<dbReference type="Proteomes" id="UP000584326">
    <property type="component" value="Unassembled WGS sequence"/>
</dbReference>
<evidence type="ECO:0000259" key="4">
    <source>
        <dbReference type="PROSITE" id="PS51845"/>
    </source>
</evidence>
<dbReference type="GO" id="GO:0007165">
    <property type="term" value="P:signal transduction"/>
    <property type="evidence" value="ECO:0007669"/>
    <property type="project" value="InterPro"/>
</dbReference>
<evidence type="ECO:0000256" key="3">
    <source>
        <dbReference type="PIRSR" id="PIRSR623088-3"/>
    </source>
</evidence>
<comment type="caution">
    <text evidence="5">The sequence shown here is derived from an EMBL/GenBank/DDBJ whole genome shotgun (WGS) entry which is preliminary data.</text>
</comment>
<evidence type="ECO:0000256" key="2">
    <source>
        <dbReference type="ARBA" id="ARBA00022801"/>
    </source>
</evidence>